<evidence type="ECO:0000313" key="1">
    <source>
        <dbReference type="EMBL" id="MCQ1529264.1"/>
    </source>
</evidence>
<dbReference type="RefSeq" id="WP_255226782.1">
    <property type="nucleotide sequence ID" value="NZ_JAJEKE010000004.1"/>
</dbReference>
<dbReference type="PANTHER" id="PTHR13061:SF29">
    <property type="entry name" value="GAMMA CARBONIC ANHYDRASE-LIKE 1, MITOCHONDRIAL-RELATED"/>
    <property type="match status" value="1"/>
</dbReference>
<dbReference type="EMBL" id="JAJEKE010000004">
    <property type="protein sequence ID" value="MCQ1529264.1"/>
    <property type="molecule type" value="Genomic_DNA"/>
</dbReference>
<keyword evidence="2" id="KW-1185">Reference proteome</keyword>
<dbReference type="InterPro" id="IPR001451">
    <property type="entry name" value="Hexapep"/>
</dbReference>
<reference evidence="1 2" key="1">
    <citation type="submission" date="2021-10" db="EMBL/GenBank/DDBJ databases">
        <title>Lutispora strain m25 sp. nov., a thermophilic, non-spore-forming bacterium isolated from a lab-scale methanogenic bioreactor digesting anaerobic sludge.</title>
        <authorList>
            <person name="El Houari A."/>
            <person name="Mcdonald J."/>
        </authorList>
    </citation>
    <scope>NUCLEOTIDE SEQUENCE [LARGE SCALE GENOMIC DNA]</scope>
    <source>
        <strain evidence="2">m25</strain>
    </source>
</reference>
<dbReference type="InterPro" id="IPR050484">
    <property type="entry name" value="Transf_Hexapept/Carb_Anhydrase"/>
</dbReference>
<comment type="caution">
    <text evidence="1">The sequence shown here is derived from an EMBL/GenBank/DDBJ whole genome shotgun (WGS) entry which is preliminary data.</text>
</comment>
<evidence type="ECO:0000313" key="2">
    <source>
        <dbReference type="Proteomes" id="UP001651880"/>
    </source>
</evidence>
<dbReference type="CDD" id="cd04645">
    <property type="entry name" value="LbH_gamma_CA_like"/>
    <property type="match status" value="1"/>
</dbReference>
<dbReference type="PANTHER" id="PTHR13061">
    <property type="entry name" value="DYNACTIN SUBUNIT P25"/>
    <property type="match status" value="1"/>
</dbReference>
<dbReference type="Gene3D" id="2.160.10.10">
    <property type="entry name" value="Hexapeptide repeat proteins"/>
    <property type="match status" value="1"/>
</dbReference>
<dbReference type="InterPro" id="IPR011004">
    <property type="entry name" value="Trimer_LpxA-like_sf"/>
</dbReference>
<dbReference type="Pfam" id="PF14602">
    <property type="entry name" value="Hexapep_2"/>
    <property type="match status" value="1"/>
</dbReference>
<dbReference type="Pfam" id="PF00132">
    <property type="entry name" value="Hexapep"/>
    <property type="match status" value="1"/>
</dbReference>
<protein>
    <submittedName>
        <fullName evidence="1">Gamma carbonic anhydrase family protein</fullName>
    </submittedName>
</protein>
<dbReference type="InterPro" id="IPR047324">
    <property type="entry name" value="LbH_gamma_CA-like"/>
</dbReference>
<sequence length="168" mass="17876">MIIEYQGNMPEIHSSCFVADNAAVIGNVKLKKNASIWYGTVIRGDDNFISIGEDTNIQDNCTIHINRYCPTIIGDGVTVGHGAIVHACTIGNNVLIGMGAIILDGAEIGDNAIIAAGSVIPPGKKIPSNVMVIGSPGKITRELAEEEVLSLRATAQHYVELSNKHKKK</sequence>
<proteinExistence type="predicted"/>
<accession>A0ABT1NF94</accession>
<organism evidence="1 2">
    <name type="scientific">Lutispora saccharofermentans</name>
    <dbReference type="NCBI Taxonomy" id="3024236"/>
    <lineage>
        <taxon>Bacteria</taxon>
        <taxon>Bacillati</taxon>
        <taxon>Bacillota</taxon>
        <taxon>Clostridia</taxon>
        <taxon>Lutisporales</taxon>
        <taxon>Lutisporaceae</taxon>
        <taxon>Lutispora</taxon>
    </lineage>
</organism>
<dbReference type="Proteomes" id="UP001651880">
    <property type="component" value="Unassembled WGS sequence"/>
</dbReference>
<name>A0ABT1NF94_9FIRM</name>
<gene>
    <name evidence="1" type="ORF">LJD61_06825</name>
</gene>
<dbReference type="SUPFAM" id="SSF51161">
    <property type="entry name" value="Trimeric LpxA-like enzymes"/>
    <property type="match status" value="1"/>
</dbReference>